<feature type="domain" description="PH" evidence="10">
    <location>
        <begin position="993"/>
        <end position="1092"/>
    </location>
</feature>
<dbReference type="InterPro" id="IPR000219">
    <property type="entry name" value="DH_dom"/>
</dbReference>
<dbReference type="PANTHER" id="PTHR12673">
    <property type="entry name" value="FACIOGENITAL DYSPLASIA PROTEIN"/>
    <property type="match status" value="1"/>
</dbReference>
<feature type="compositionally biased region" description="Basic and acidic residues" evidence="9">
    <location>
        <begin position="379"/>
        <end position="398"/>
    </location>
</feature>
<dbReference type="InterPro" id="IPR013083">
    <property type="entry name" value="Znf_RING/FYVE/PHD"/>
</dbReference>
<feature type="compositionally biased region" description="Low complexity" evidence="9">
    <location>
        <begin position="327"/>
        <end position="345"/>
    </location>
</feature>
<dbReference type="InterPro" id="IPR035899">
    <property type="entry name" value="DBL_dom_sf"/>
</dbReference>
<keyword evidence="4" id="KW-0479">Metal-binding</keyword>
<proteinExistence type="predicted"/>
<feature type="compositionally biased region" description="Polar residues" evidence="9">
    <location>
        <begin position="257"/>
        <end position="266"/>
    </location>
</feature>
<feature type="compositionally biased region" description="Low complexity" evidence="9">
    <location>
        <begin position="565"/>
        <end position="576"/>
    </location>
</feature>
<comment type="caution">
    <text evidence="13">The sequence shown here is derived from an EMBL/GenBank/DDBJ whole genome shotgun (WGS) entry which is preliminary data.</text>
</comment>
<evidence type="ECO:0000256" key="5">
    <source>
        <dbReference type="ARBA" id="ARBA00022771"/>
    </source>
</evidence>
<keyword evidence="7" id="KW-0206">Cytoskeleton</keyword>
<evidence type="ECO:0000256" key="6">
    <source>
        <dbReference type="ARBA" id="ARBA00022833"/>
    </source>
</evidence>
<dbReference type="SMART" id="SM00325">
    <property type="entry name" value="RhoGEF"/>
    <property type="match status" value="1"/>
</dbReference>
<feature type="compositionally biased region" description="Polar residues" evidence="9">
    <location>
        <begin position="1384"/>
        <end position="1402"/>
    </location>
</feature>
<accession>A0ABP0H3B4</accession>
<dbReference type="PROSITE" id="PS50010">
    <property type="entry name" value="DH_2"/>
    <property type="match status" value="1"/>
</dbReference>
<feature type="region of interest" description="Disordered" evidence="9">
    <location>
        <begin position="292"/>
        <end position="398"/>
    </location>
</feature>
<evidence type="ECO:0000256" key="2">
    <source>
        <dbReference type="ARBA" id="ARBA00022490"/>
    </source>
</evidence>
<evidence type="ECO:0000259" key="11">
    <source>
        <dbReference type="PROSITE" id="PS50010"/>
    </source>
</evidence>
<dbReference type="PANTHER" id="PTHR12673:SF241">
    <property type="entry name" value="DH DOMAIN-CONTAINING PROTEIN"/>
    <property type="match status" value="1"/>
</dbReference>
<dbReference type="InterPro" id="IPR055251">
    <property type="entry name" value="SOS1_NGEF_PH"/>
</dbReference>
<gene>
    <name evidence="13" type="ORF">CVLEPA_LOCUS31920</name>
</gene>
<dbReference type="InterPro" id="IPR000306">
    <property type="entry name" value="Znf_FYVE"/>
</dbReference>
<feature type="compositionally biased region" description="Basic and acidic residues" evidence="9">
    <location>
        <begin position="531"/>
        <end position="543"/>
    </location>
</feature>
<feature type="compositionally biased region" description="Polar residues" evidence="9">
    <location>
        <begin position="584"/>
        <end position="596"/>
    </location>
</feature>
<feature type="compositionally biased region" description="Low complexity" evidence="9">
    <location>
        <begin position="655"/>
        <end position="669"/>
    </location>
</feature>
<dbReference type="InterPro" id="IPR001849">
    <property type="entry name" value="PH_domain"/>
</dbReference>
<dbReference type="Pfam" id="PF01363">
    <property type="entry name" value="FYVE"/>
    <property type="match status" value="1"/>
</dbReference>
<feature type="domain" description="PH" evidence="10">
    <location>
        <begin position="1246"/>
        <end position="1343"/>
    </location>
</feature>
<feature type="region of interest" description="Disordered" evidence="9">
    <location>
        <begin position="698"/>
        <end position="768"/>
    </location>
</feature>
<keyword evidence="5 8" id="KW-0863">Zinc-finger</keyword>
<feature type="compositionally biased region" description="Polar residues" evidence="9">
    <location>
        <begin position="503"/>
        <end position="521"/>
    </location>
</feature>
<dbReference type="CDD" id="cd00160">
    <property type="entry name" value="RhoGEF"/>
    <property type="match status" value="1"/>
</dbReference>
<dbReference type="SMART" id="SM00064">
    <property type="entry name" value="FYVE"/>
    <property type="match status" value="1"/>
</dbReference>
<feature type="compositionally biased region" description="Low complexity" evidence="9">
    <location>
        <begin position="1124"/>
        <end position="1133"/>
    </location>
</feature>
<dbReference type="Pfam" id="PF22697">
    <property type="entry name" value="SOS1_NGEF_PH"/>
    <property type="match status" value="1"/>
</dbReference>
<feature type="region of interest" description="Disordered" evidence="9">
    <location>
        <begin position="150"/>
        <end position="178"/>
    </location>
</feature>
<sequence length="1402" mass="157175">MVRRRNHIEKRVSDLRLPDSIDTSTKDPEKFEDTDCNNNTIMAERKRNEQLPNGNACIASRPSYIPSYVRTVDSNGSYVTHDTCKLVTRRASYADYSPRKYSIENTYTEFPSRRSAFRLKGKYRASSHCPEVHVKDAVAAMEARVVPLRKPYSPKPSVKVAPSPDTNDQGRNLNSNFPLDASSLARKAQHRRSMSDPNLHKTFRQVKKLWDQKVELAKQPVTPQPCSRRNSNSSRRDSASSINSAGSSKSIDRPLRTSGNFSKESNENLTKVKTPIIKVVAAEPSKIRSFSVGISPVAPPRPSKSRNFRSRSNSQDSGKSESKKKMTSTAVTSSPITSSPSVLSVNEKAMLFGGTRKKSTQREEKPKQTGPPSPAFQRHRSDVSIERSSEKEKEAEPRIRAAEEIRIYDEVPAVRKKITTGKKLPNPEDICDVGGGSDDEMLVNNLRKNAHQAKERRKNMSRKNSLETVNPAADGEERFVRKNSFLNNARKESECSPARRPSTKVTQSPSRSPYAIQNTESVLFGPTSPSKDAKPLDDSEFQGRRRASSLHKLMTENKLTSNPALGSQSSGGSPLLKWLHESTTEAGTTARPTNLDLTKKDRSHTVGEAYKPHSTSNDEAKPRSNSSITVLSSSKDVLKSDEKAPEPPLQSNKPTSGDSSTSLDSTLGDFNPEEEYDRIARQVSGDDLSPSTVQELRLENQSSNSTMSVDSGFRNSLEVPSSNRSSSRGVNVDSWSDFDNSSDDDENIAASPNKGIERARTPSPSVSIKEPNEVKLHNIAKELLSTEVSYVSVLHLIDQVFHKQVREAAIQKHIIPEQVVNNIFCHVPAIYQFHSSFLLPQLKGRLENWEANPRIGDIMTQAAPFLKMYSLYVQNFDEAMNTIKIWSEKSNAFSAIIKSIQKLPESNSLTLQHHMLGPVQRVPRYRLLLDDYVKRLPETSEDRPQSEKALELITFAATHSNETMKKIEKFNKLVKVFNGLADVNFDIVDVSRELLKEGKIIKISARNGEKYERYLYLFSDMLLCCTPLSRLQGKSYRVTAKIDLDGMRLTEVKNPTLPHAFCVQGLQKSMEFASSGADEKETWVNAINGAILDYLDRKTSFIKQSSFKKDTLVTEDGVSGNANPESPNHPTTPTHHDRTHALIDIPVHDLGTRAPRWIKDNEVTLCMTCSKPFNKLLRRRHHCRACGKVVCSKCSMHETTLQYDPGKQQKVCEDCFNILTGRHQNDSTDGEKKGVLEIEADIVSENSVIADYLNFSESEKKKTWTKTWCVIPNDELCLYFYGAHQDVRAQMTLPLPGFEVITFKAHEHKYGFKLAQARKVYYFTTEDKDRAERWMYALKQASIGEDLTRDDVYRLGMPASDSSFSEGSDSAPDDSSPNEDHQQAENSETSLSAKELDQNTTS</sequence>
<keyword evidence="6" id="KW-0862">Zinc</keyword>
<evidence type="ECO:0000313" key="14">
    <source>
        <dbReference type="Proteomes" id="UP001642483"/>
    </source>
</evidence>
<feature type="compositionally biased region" description="Low complexity" evidence="9">
    <location>
        <begin position="715"/>
        <end position="739"/>
    </location>
</feature>
<dbReference type="Pfam" id="PF00621">
    <property type="entry name" value="RhoGEF"/>
    <property type="match status" value="1"/>
</dbReference>
<feature type="region of interest" description="Disordered" evidence="9">
    <location>
        <begin position="419"/>
        <end position="438"/>
    </location>
</feature>
<dbReference type="Gene3D" id="3.30.40.10">
    <property type="entry name" value="Zinc/RING finger domain, C3HC4 (zinc finger)"/>
    <property type="match status" value="1"/>
</dbReference>
<feature type="region of interest" description="Disordered" evidence="9">
    <location>
        <begin position="216"/>
        <end position="266"/>
    </location>
</feature>
<dbReference type="InterPro" id="IPR011993">
    <property type="entry name" value="PH-like_dom_sf"/>
</dbReference>
<dbReference type="SUPFAM" id="SSF50729">
    <property type="entry name" value="PH domain-like"/>
    <property type="match status" value="2"/>
</dbReference>
<dbReference type="InterPro" id="IPR051092">
    <property type="entry name" value="FYVE_RhoGEF_PH"/>
</dbReference>
<dbReference type="Pfam" id="PF00169">
    <property type="entry name" value="PH"/>
    <property type="match status" value="1"/>
</dbReference>
<reference evidence="13 14" key="1">
    <citation type="submission" date="2024-02" db="EMBL/GenBank/DDBJ databases">
        <authorList>
            <person name="Daric V."/>
            <person name="Darras S."/>
        </authorList>
    </citation>
    <scope>NUCLEOTIDE SEQUENCE [LARGE SCALE GENOMIC DNA]</scope>
</reference>
<evidence type="ECO:0000256" key="9">
    <source>
        <dbReference type="SAM" id="MobiDB-lite"/>
    </source>
</evidence>
<comment type="subcellular location">
    <subcellularLocation>
        <location evidence="1">Cytoplasm</location>
        <location evidence="1">Cytoskeleton</location>
    </subcellularLocation>
</comment>
<feature type="compositionally biased region" description="Low complexity" evidence="9">
    <location>
        <begin position="155"/>
        <end position="164"/>
    </location>
</feature>
<feature type="compositionally biased region" description="Polar residues" evidence="9">
    <location>
        <begin position="698"/>
        <end position="709"/>
    </location>
</feature>
<feature type="compositionally biased region" description="Basic and acidic residues" evidence="9">
    <location>
        <begin position="636"/>
        <end position="645"/>
    </location>
</feature>
<dbReference type="CDD" id="cd13388">
    <property type="entry name" value="PH1_FGD1-4_like"/>
    <property type="match status" value="1"/>
</dbReference>
<protein>
    <submittedName>
        <fullName evidence="13">Uncharacterized protein</fullName>
    </submittedName>
</protein>
<dbReference type="PROSITE" id="PS50003">
    <property type="entry name" value="PH_DOMAIN"/>
    <property type="match status" value="2"/>
</dbReference>
<feature type="region of interest" description="Disordered" evidence="9">
    <location>
        <begin position="1113"/>
        <end position="1135"/>
    </location>
</feature>
<dbReference type="InterPro" id="IPR017455">
    <property type="entry name" value="Znf_FYVE-rel"/>
</dbReference>
<evidence type="ECO:0000256" key="1">
    <source>
        <dbReference type="ARBA" id="ARBA00004245"/>
    </source>
</evidence>
<keyword evidence="3" id="KW-0344">Guanine-nucleotide releasing factor</keyword>
<keyword evidence="2" id="KW-0963">Cytoplasm</keyword>
<feature type="domain" description="DH" evidence="11">
    <location>
        <begin position="775"/>
        <end position="963"/>
    </location>
</feature>
<dbReference type="Proteomes" id="UP001642483">
    <property type="component" value="Unassembled WGS sequence"/>
</dbReference>
<dbReference type="Gene3D" id="1.20.900.10">
    <property type="entry name" value="Dbl homology (DH) domain"/>
    <property type="match status" value="1"/>
</dbReference>
<feature type="compositionally biased region" description="Polar residues" evidence="9">
    <location>
        <begin position="165"/>
        <end position="177"/>
    </location>
</feature>
<evidence type="ECO:0000313" key="13">
    <source>
        <dbReference type="EMBL" id="CAK8698482.1"/>
    </source>
</evidence>
<evidence type="ECO:0000256" key="4">
    <source>
        <dbReference type="ARBA" id="ARBA00022723"/>
    </source>
</evidence>
<evidence type="ECO:0000256" key="8">
    <source>
        <dbReference type="PROSITE-ProRule" id="PRU00091"/>
    </source>
</evidence>
<name>A0ABP0H3B4_CLALP</name>
<feature type="compositionally biased region" description="Low complexity" evidence="9">
    <location>
        <begin position="227"/>
        <end position="249"/>
    </location>
</feature>
<feature type="compositionally biased region" description="Basic residues" evidence="9">
    <location>
        <begin position="449"/>
        <end position="461"/>
    </location>
</feature>
<feature type="compositionally biased region" description="Polar residues" evidence="9">
    <location>
        <begin position="623"/>
        <end position="635"/>
    </location>
</feature>
<evidence type="ECO:0000256" key="7">
    <source>
        <dbReference type="ARBA" id="ARBA00023212"/>
    </source>
</evidence>
<dbReference type="SUPFAM" id="SSF48065">
    <property type="entry name" value="DBL homology domain (DH-domain)"/>
    <property type="match status" value="1"/>
</dbReference>
<evidence type="ECO:0000259" key="12">
    <source>
        <dbReference type="PROSITE" id="PS50178"/>
    </source>
</evidence>
<evidence type="ECO:0000259" key="10">
    <source>
        <dbReference type="PROSITE" id="PS50003"/>
    </source>
</evidence>
<feature type="compositionally biased region" description="Low complexity" evidence="9">
    <location>
        <begin position="1360"/>
        <end position="1370"/>
    </location>
</feature>
<organism evidence="13 14">
    <name type="scientific">Clavelina lepadiformis</name>
    <name type="common">Light-bulb sea squirt</name>
    <name type="synonym">Ascidia lepadiformis</name>
    <dbReference type="NCBI Taxonomy" id="159417"/>
    <lineage>
        <taxon>Eukaryota</taxon>
        <taxon>Metazoa</taxon>
        <taxon>Chordata</taxon>
        <taxon>Tunicata</taxon>
        <taxon>Ascidiacea</taxon>
        <taxon>Aplousobranchia</taxon>
        <taxon>Clavelinidae</taxon>
        <taxon>Clavelina</taxon>
    </lineage>
</organism>
<dbReference type="Gene3D" id="2.30.29.30">
    <property type="entry name" value="Pleckstrin-homology domain (PH domain)/Phosphotyrosine-binding domain (PTB)"/>
    <property type="match status" value="2"/>
</dbReference>
<dbReference type="PROSITE" id="PS50178">
    <property type="entry name" value="ZF_FYVE"/>
    <property type="match status" value="1"/>
</dbReference>
<feature type="region of interest" description="Disordered" evidence="9">
    <location>
        <begin position="1357"/>
        <end position="1402"/>
    </location>
</feature>
<keyword evidence="14" id="KW-1185">Reference proteome</keyword>
<dbReference type="EMBL" id="CAWYQH010000174">
    <property type="protein sequence ID" value="CAK8698482.1"/>
    <property type="molecule type" value="Genomic_DNA"/>
</dbReference>
<dbReference type="SMART" id="SM00233">
    <property type="entry name" value="PH"/>
    <property type="match status" value="2"/>
</dbReference>
<feature type="domain" description="FYVE-type" evidence="12">
    <location>
        <begin position="1160"/>
        <end position="1220"/>
    </location>
</feature>
<feature type="region of interest" description="Disordered" evidence="9">
    <location>
        <begin position="449"/>
        <end position="670"/>
    </location>
</feature>
<evidence type="ECO:0000256" key="3">
    <source>
        <dbReference type="ARBA" id="ARBA00022658"/>
    </source>
</evidence>